<dbReference type="SMART" id="SM00724">
    <property type="entry name" value="TLC"/>
    <property type="match status" value="1"/>
</dbReference>
<dbReference type="EMBL" id="JBBPBK010000010">
    <property type="protein sequence ID" value="KAK9277227.1"/>
    <property type="molecule type" value="Genomic_DNA"/>
</dbReference>
<evidence type="ECO:0000313" key="8">
    <source>
        <dbReference type="EMBL" id="KAK9277227.1"/>
    </source>
</evidence>
<keyword evidence="9" id="KW-1185">Reference proteome</keyword>
<organism evidence="8 9">
    <name type="scientific">Liquidambar formosana</name>
    <name type="common">Formosan gum</name>
    <dbReference type="NCBI Taxonomy" id="63359"/>
    <lineage>
        <taxon>Eukaryota</taxon>
        <taxon>Viridiplantae</taxon>
        <taxon>Streptophyta</taxon>
        <taxon>Embryophyta</taxon>
        <taxon>Tracheophyta</taxon>
        <taxon>Spermatophyta</taxon>
        <taxon>Magnoliopsida</taxon>
        <taxon>eudicotyledons</taxon>
        <taxon>Gunneridae</taxon>
        <taxon>Pentapetalae</taxon>
        <taxon>Saxifragales</taxon>
        <taxon>Altingiaceae</taxon>
        <taxon>Liquidambar</taxon>
    </lineage>
</organism>
<dbReference type="PROSITE" id="PS50922">
    <property type="entry name" value="TLC"/>
    <property type="match status" value="1"/>
</dbReference>
<gene>
    <name evidence="8" type="ORF">L1049_006766</name>
</gene>
<feature type="transmembrane region" description="Helical" evidence="6">
    <location>
        <begin position="210"/>
        <end position="232"/>
    </location>
</feature>
<keyword evidence="4 5" id="KW-0472">Membrane</keyword>
<dbReference type="GO" id="GO:0016020">
    <property type="term" value="C:membrane"/>
    <property type="evidence" value="ECO:0007669"/>
    <property type="project" value="UniProtKB-SubCell"/>
</dbReference>
<dbReference type="PANTHER" id="PTHR31766:SF8">
    <property type="entry name" value="TLC DOMAIN-CONTAINING PROTEIN"/>
    <property type="match status" value="1"/>
</dbReference>
<feature type="domain" description="TLC" evidence="7">
    <location>
        <begin position="36"/>
        <end position="240"/>
    </location>
</feature>
<evidence type="ECO:0000256" key="4">
    <source>
        <dbReference type="ARBA" id="ARBA00023136"/>
    </source>
</evidence>
<evidence type="ECO:0000256" key="2">
    <source>
        <dbReference type="ARBA" id="ARBA00022692"/>
    </source>
</evidence>
<feature type="transmembrane region" description="Helical" evidence="6">
    <location>
        <begin position="107"/>
        <end position="126"/>
    </location>
</feature>
<dbReference type="PANTHER" id="PTHR31766">
    <property type="entry name" value="GLABROUS1 ENHANCER-BINDING PROTEIN-LIKE 2"/>
    <property type="match status" value="1"/>
</dbReference>
<sequence length="248" mass="28499">METLVLHIPTLPIFFLMFLFIYLFAYCIIFRNWVPKNRAEGSSCFMSLAHGTPAVFLATHALLHSQTPRSFSHANTTSQNIVLDYSIAYFLADLLHYLVFLPNEVLFIAHHLATVFVFATCRYVVYHGAFPILVLLVIAEITSACQNTWILSKIQMADVPMAAKLYEFLRPIFFTFYSIARGVCGSAFVYKMGVYYVSGAADNVIPRWLWLSWMLVIVTATLVSILWILDLWMDLYRERTNKAPEKLR</sequence>
<feature type="transmembrane region" description="Helical" evidence="6">
    <location>
        <begin position="172"/>
        <end position="190"/>
    </location>
</feature>
<evidence type="ECO:0000259" key="7">
    <source>
        <dbReference type="PROSITE" id="PS50922"/>
    </source>
</evidence>
<dbReference type="Pfam" id="PF03798">
    <property type="entry name" value="TRAM_LAG1_CLN8"/>
    <property type="match status" value="1"/>
</dbReference>
<accession>A0AAP0RG60</accession>
<protein>
    <recommendedName>
        <fullName evidence="7">TLC domain-containing protein</fullName>
    </recommendedName>
</protein>
<evidence type="ECO:0000256" key="5">
    <source>
        <dbReference type="PROSITE-ProRule" id="PRU00205"/>
    </source>
</evidence>
<dbReference type="AlphaFoldDB" id="A0AAP0RG60"/>
<evidence type="ECO:0000256" key="3">
    <source>
        <dbReference type="ARBA" id="ARBA00022989"/>
    </source>
</evidence>
<feature type="transmembrane region" description="Helical" evidence="6">
    <location>
        <begin position="6"/>
        <end position="30"/>
    </location>
</feature>
<keyword evidence="3 6" id="KW-1133">Transmembrane helix</keyword>
<comment type="caution">
    <text evidence="8">The sequence shown here is derived from an EMBL/GenBank/DDBJ whole genome shotgun (WGS) entry which is preliminary data.</text>
</comment>
<evidence type="ECO:0000313" key="9">
    <source>
        <dbReference type="Proteomes" id="UP001415857"/>
    </source>
</evidence>
<dbReference type="InterPro" id="IPR006634">
    <property type="entry name" value="TLC-dom"/>
</dbReference>
<dbReference type="InterPro" id="IPR040327">
    <property type="entry name" value="At5g14285-like"/>
</dbReference>
<reference evidence="8 9" key="1">
    <citation type="journal article" date="2024" name="Plant J.">
        <title>Genome sequences and population genomics reveal climatic adaptation and genomic divergence between two closely related sweetgum species.</title>
        <authorList>
            <person name="Xu W.Q."/>
            <person name="Ren C.Q."/>
            <person name="Zhang X.Y."/>
            <person name="Comes H.P."/>
            <person name="Liu X.H."/>
            <person name="Li Y.G."/>
            <person name="Kettle C.J."/>
            <person name="Jalonen R."/>
            <person name="Gaisberger H."/>
            <person name="Ma Y.Z."/>
            <person name="Qiu Y.X."/>
        </authorList>
    </citation>
    <scope>NUCLEOTIDE SEQUENCE [LARGE SCALE GENOMIC DNA]</scope>
    <source>
        <strain evidence="8">Hangzhou</strain>
    </source>
</reference>
<evidence type="ECO:0000256" key="1">
    <source>
        <dbReference type="ARBA" id="ARBA00004141"/>
    </source>
</evidence>
<keyword evidence="2 5" id="KW-0812">Transmembrane</keyword>
<evidence type="ECO:0000256" key="6">
    <source>
        <dbReference type="SAM" id="Phobius"/>
    </source>
</evidence>
<comment type="subcellular location">
    <subcellularLocation>
        <location evidence="1">Membrane</location>
        <topology evidence="1">Multi-pass membrane protein</topology>
    </subcellularLocation>
</comment>
<feature type="transmembrane region" description="Helical" evidence="6">
    <location>
        <begin position="132"/>
        <end position="151"/>
    </location>
</feature>
<name>A0AAP0RG60_LIQFO</name>
<proteinExistence type="predicted"/>
<dbReference type="Proteomes" id="UP001415857">
    <property type="component" value="Unassembled WGS sequence"/>
</dbReference>